<organism evidence="1 2">
    <name type="scientific">Ditylenchus dipsaci</name>
    <dbReference type="NCBI Taxonomy" id="166011"/>
    <lineage>
        <taxon>Eukaryota</taxon>
        <taxon>Metazoa</taxon>
        <taxon>Ecdysozoa</taxon>
        <taxon>Nematoda</taxon>
        <taxon>Chromadorea</taxon>
        <taxon>Rhabditida</taxon>
        <taxon>Tylenchina</taxon>
        <taxon>Tylenchomorpha</taxon>
        <taxon>Sphaerularioidea</taxon>
        <taxon>Anguinidae</taxon>
        <taxon>Anguininae</taxon>
        <taxon>Ditylenchus</taxon>
    </lineage>
</organism>
<protein>
    <submittedName>
        <fullName evidence="2">Uncharacterized protein</fullName>
    </submittedName>
</protein>
<dbReference type="WBParaSite" id="jg6983">
    <property type="protein sequence ID" value="jg6983"/>
    <property type="gene ID" value="jg6983"/>
</dbReference>
<proteinExistence type="predicted"/>
<sequence length="87" mass="9968">MLKEWGIGEAQQHVFLRDEGSNMKKAFKEFGSQHADYGAHELNFVVTTSLFKDQEIKSMLDACRKLVGYFNHSLFAKDLKEEQKGAN</sequence>
<accession>A0A915EKX4</accession>
<evidence type="ECO:0000313" key="1">
    <source>
        <dbReference type="Proteomes" id="UP000887574"/>
    </source>
</evidence>
<keyword evidence="1" id="KW-1185">Reference proteome</keyword>
<reference evidence="2" key="1">
    <citation type="submission" date="2022-11" db="UniProtKB">
        <authorList>
            <consortium name="WormBaseParasite"/>
        </authorList>
    </citation>
    <scope>IDENTIFICATION</scope>
</reference>
<name>A0A915EKX4_9BILA</name>
<dbReference type="AlphaFoldDB" id="A0A915EKX4"/>
<dbReference type="InterPro" id="IPR012337">
    <property type="entry name" value="RNaseH-like_sf"/>
</dbReference>
<dbReference type="SUPFAM" id="SSF53098">
    <property type="entry name" value="Ribonuclease H-like"/>
    <property type="match status" value="1"/>
</dbReference>
<evidence type="ECO:0000313" key="2">
    <source>
        <dbReference type="WBParaSite" id="jg6983"/>
    </source>
</evidence>
<dbReference type="Proteomes" id="UP000887574">
    <property type="component" value="Unplaced"/>
</dbReference>